<comment type="caution">
    <text evidence="1">The sequence shown here is derived from an EMBL/GenBank/DDBJ whole genome shotgun (WGS) entry which is preliminary data.</text>
</comment>
<accession>A0ACB1A4U4</accession>
<protein>
    <submittedName>
        <fullName evidence="1">Uncharacterized protein</fullName>
    </submittedName>
</protein>
<evidence type="ECO:0000313" key="2">
    <source>
        <dbReference type="Proteomes" id="UP001497535"/>
    </source>
</evidence>
<proteinExistence type="predicted"/>
<organism evidence="1 2">
    <name type="scientific">Meloidogyne enterolobii</name>
    <name type="common">Root-knot nematode worm</name>
    <name type="synonym">Meloidogyne mayaguensis</name>
    <dbReference type="NCBI Taxonomy" id="390850"/>
    <lineage>
        <taxon>Eukaryota</taxon>
        <taxon>Metazoa</taxon>
        <taxon>Ecdysozoa</taxon>
        <taxon>Nematoda</taxon>
        <taxon>Chromadorea</taxon>
        <taxon>Rhabditida</taxon>
        <taxon>Tylenchina</taxon>
        <taxon>Tylenchomorpha</taxon>
        <taxon>Tylenchoidea</taxon>
        <taxon>Meloidogynidae</taxon>
        <taxon>Meloidogyninae</taxon>
        <taxon>Meloidogyne</taxon>
    </lineage>
</organism>
<name>A0ACB1A4U4_MELEN</name>
<dbReference type="EMBL" id="CAVMJV010000060">
    <property type="protein sequence ID" value="CAK5086434.1"/>
    <property type="molecule type" value="Genomic_DNA"/>
</dbReference>
<evidence type="ECO:0000313" key="1">
    <source>
        <dbReference type="EMBL" id="CAK5086434.1"/>
    </source>
</evidence>
<dbReference type="Proteomes" id="UP001497535">
    <property type="component" value="Unassembled WGS sequence"/>
</dbReference>
<gene>
    <name evidence="1" type="ORF">MENTE1834_LOCUS33931</name>
</gene>
<reference evidence="1" key="1">
    <citation type="submission" date="2023-11" db="EMBL/GenBank/DDBJ databases">
        <authorList>
            <person name="Poullet M."/>
        </authorList>
    </citation>
    <scope>NUCLEOTIDE SEQUENCE</scope>
    <source>
        <strain evidence="1">E1834</strain>
    </source>
</reference>
<keyword evidence="2" id="KW-1185">Reference proteome</keyword>
<sequence length="98" mass="11145">MSFEYKKIKLTRAALQLILPMVALLAMLLLPVVVSSLYLEPSSSSCSIARRAWLQRRTSPDIDSRTRACGLPLEITKICPSCSNRRYEFCDEVVMCCW</sequence>